<dbReference type="SMART" id="SM00174">
    <property type="entry name" value="RHO"/>
    <property type="match status" value="1"/>
</dbReference>
<feature type="non-terminal residue" evidence="4">
    <location>
        <position position="1"/>
    </location>
</feature>
<dbReference type="AlphaFoldDB" id="A0A1Y2EK28"/>
<reference evidence="4 5" key="1">
    <citation type="submission" date="2016-07" db="EMBL/GenBank/DDBJ databases">
        <title>Pervasive Adenine N6-methylation of Active Genes in Fungi.</title>
        <authorList>
            <consortium name="DOE Joint Genome Institute"/>
            <person name="Mondo S.J."/>
            <person name="Dannebaum R.O."/>
            <person name="Kuo R.C."/>
            <person name="Labutti K."/>
            <person name="Haridas S."/>
            <person name="Kuo A."/>
            <person name="Salamov A."/>
            <person name="Ahrendt S.R."/>
            <person name="Lipzen A."/>
            <person name="Sullivan W."/>
            <person name="Andreopoulos W.B."/>
            <person name="Clum A."/>
            <person name="Lindquist E."/>
            <person name="Daum C."/>
            <person name="Ramamoorthy G.K."/>
            <person name="Gryganskyi A."/>
            <person name="Culley D."/>
            <person name="Magnuson J.K."/>
            <person name="James T.Y."/>
            <person name="O'Malley M.A."/>
            <person name="Stajich J.E."/>
            <person name="Spatafora J.W."/>
            <person name="Visel A."/>
            <person name="Grigoriev I.V."/>
        </authorList>
    </citation>
    <scope>NUCLEOTIDE SEQUENCE [LARGE SCALE GENOMIC DNA]</scope>
    <source>
        <strain evidence="4 5">CBS 129021</strain>
    </source>
</reference>
<dbReference type="PROSITE" id="PS51419">
    <property type="entry name" value="RAB"/>
    <property type="match status" value="1"/>
</dbReference>
<dbReference type="GeneID" id="63771105"/>
<dbReference type="InterPro" id="IPR005225">
    <property type="entry name" value="Small_GTP-bd"/>
</dbReference>
<dbReference type="SMART" id="SM00175">
    <property type="entry name" value="RAB"/>
    <property type="match status" value="1"/>
</dbReference>
<dbReference type="Proteomes" id="UP000193689">
    <property type="component" value="Unassembled WGS sequence"/>
</dbReference>
<dbReference type="NCBIfam" id="TIGR00231">
    <property type="entry name" value="small_GTP"/>
    <property type="match status" value="1"/>
</dbReference>
<dbReference type="PRINTS" id="PR00449">
    <property type="entry name" value="RASTRNSFRMNG"/>
</dbReference>
<evidence type="ECO:0000256" key="3">
    <source>
        <dbReference type="ARBA" id="ARBA00023134"/>
    </source>
</evidence>
<organism evidence="4 5">
    <name type="scientific">Pseudomassariella vexata</name>
    <dbReference type="NCBI Taxonomy" id="1141098"/>
    <lineage>
        <taxon>Eukaryota</taxon>
        <taxon>Fungi</taxon>
        <taxon>Dikarya</taxon>
        <taxon>Ascomycota</taxon>
        <taxon>Pezizomycotina</taxon>
        <taxon>Sordariomycetes</taxon>
        <taxon>Xylariomycetidae</taxon>
        <taxon>Amphisphaeriales</taxon>
        <taxon>Pseudomassariaceae</taxon>
        <taxon>Pseudomassariella</taxon>
    </lineage>
</organism>
<dbReference type="InterPro" id="IPR001806">
    <property type="entry name" value="Small_GTPase"/>
</dbReference>
<keyword evidence="5" id="KW-1185">Reference proteome</keyword>
<dbReference type="GO" id="GO:0003924">
    <property type="term" value="F:GTPase activity"/>
    <property type="evidence" value="ECO:0007669"/>
    <property type="project" value="InterPro"/>
</dbReference>
<dbReference type="SUPFAM" id="SSF52540">
    <property type="entry name" value="P-loop containing nucleoside triphosphate hydrolases"/>
    <property type="match status" value="1"/>
</dbReference>
<dbReference type="STRING" id="1141098.A0A1Y2EK28"/>
<evidence type="ECO:0000256" key="2">
    <source>
        <dbReference type="ARBA" id="ARBA00022741"/>
    </source>
</evidence>
<keyword evidence="2" id="KW-0547">Nucleotide-binding</keyword>
<dbReference type="GO" id="GO:0007264">
    <property type="term" value="P:small GTPase-mediated signal transduction"/>
    <property type="evidence" value="ECO:0007669"/>
    <property type="project" value="InterPro"/>
</dbReference>
<dbReference type="Pfam" id="PF00071">
    <property type="entry name" value="Ras"/>
    <property type="match status" value="1"/>
</dbReference>
<protein>
    <submittedName>
        <fullName evidence="4">Small GTPase superfamily</fullName>
    </submittedName>
</protein>
<sequence length="204" mass="22994">RLRFVFVGDSACGKSSMLLRFYRDTFTQAWLPTQYELFNKTVDVDGQDFDLELWDTSGNIELNQLSLLSYLAWDGVFLCFSVNSDKKFTNAQTKWINSIRMHCPGAPVFLLGLKKDTRVGSGMWAPLFPTWETRIGASEGSMAAHAMGTVKYMECSAKTGEGVDRIFEEGVRIVQTLRAGDDATIREKPQKMSLGKLFCFQAEQ</sequence>
<dbReference type="PANTHER" id="PTHR24072">
    <property type="entry name" value="RHO FAMILY GTPASE"/>
    <property type="match status" value="1"/>
</dbReference>
<name>A0A1Y2EK28_9PEZI</name>
<accession>A0A1Y2EK28</accession>
<keyword evidence="1" id="KW-0488">Methylation</keyword>
<dbReference type="RefSeq" id="XP_040721505.1">
    <property type="nucleotide sequence ID" value="XM_040854893.1"/>
</dbReference>
<evidence type="ECO:0000313" key="4">
    <source>
        <dbReference type="EMBL" id="ORY71913.1"/>
    </source>
</evidence>
<dbReference type="PROSITE" id="PS51420">
    <property type="entry name" value="RHO"/>
    <property type="match status" value="1"/>
</dbReference>
<evidence type="ECO:0000256" key="1">
    <source>
        <dbReference type="ARBA" id="ARBA00022481"/>
    </source>
</evidence>
<dbReference type="InParanoid" id="A0A1Y2EK28"/>
<dbReference type="Gene3D" id="3.40.50.300">
    <property type="entry name" value="P-loop containing nucleotide triphosphate hydrolases"/>
    <property type="match status" value="1"/>
</dbReference>
<gene>
    <name evidence="4" type="ORF">BCR38DRAFT_329572</name>
</gene>
<dbReference type="InterPro" id="IPR003578">
    <property type="entry name" value="Small_GTPase_Rho"/>
</dbReference>
<keyword evidence="3" id="KW-0342">GTP-binding</keyword>
<evidence type="ECO:0000313" key="5">
    <source>
        <dbReference type="Proteomes" id="UP000193689"/>
    </source>
</evidence>
<dbReference type="CDD" id="cd00157">
    <property type="entry name" value="Rho"/>
    <property type="match status" value="1"/>
</dbReference>
<dbReference type="PROSITE" id="PS51421">
    <property type="entry name" value="RAS"/>
    <property type="match status" value="1"/>
</dbReference>
<dbReference type="SMART" id="SM00173">
    <property type="entry name" value="RAS"/>
    <property type="match status" value="1"/>
</dbReference>
<proteinExistence type="predicted"/>
<dbReference type="GO" id="GO:0005525">
    <property type="term" value="F:GTP binding"/>
    <property type="evidence" value="ECO:0007669"/>
    <property type="project" value="UniProtKB-KW"/>
</dbReference>
<dbReference type="EMBL" id="MCFJ01000001">
    <property type="protein sequence ID" value="ORY71913.1"/>
    <property type="molecule type" value="Genomic_DNA"/>
</dbReference>
<dbReference type="InterPro" id="IPR027417">
    <property type="entry name" value="P-loop_NTPase"/>
</dbReference>
<dbReference type="OrthoDB" id="25896at2759"/>
<comment type="caution">
    <text evidence="4">The sequence shown here is derived from an EMBL/GenBank/DDBJ whole genome shotgun (WGS) entry which is preliminary data.</text>
</comment>